<evidence type="ECO:0000313" key="2">
    <source>
        <dbReference type="EMBL" id="OMJ82383.1"/>
    </source>
</evidence>
<keyword evidence="1" id="KW-1133">Transmembrane helix</keyword>
<evidence type="ECO:0000313" key="3">
    <source>
        <dbReference type="Proteomes" id="UP000187209"/>
    </source>
</evidence>
<name>A0A1R2C029_9CILI</name>
<feature type="transmembrane region" description="Helical" evidence="1">
    <location>
        <begin position="120"/>
        <end position="143"/>
    </location>
</feature>
<feature type="transmembrane region" description="Helical" evidence="1">
    <location>
        <begin position="39"/>
        <end position="60"/>
    </location>
</feature>
<protein>
    <recommendedName>
        <fullName evidence="4">MARVEL domain-containing protein</fullName>
    </recommendedName>
</protein>
<keyword evidence="1" id="KW-0472">Membrane</keyword>
<dbReference type="AlphaFoldDB" id="A0A1R2C029"/>
<sequence length="239" mass="27459">MSFNHDNDEDDNYPRKRHVDYSNLEPDTGYYLWKIRLRYWYTSFLIVIVVISLVMIGSIATPRWSEQGSGGTKWRSGLLKCGACQGRWENNYISEIVQEAEDNNIDGAFETFSALRNGGYFYVLFESLALLTALIWIVQISFLMVQYRFLKDKLLLVNIIALNLLHSIGLAGWFGFTGAKFGGSCLKVSDYINSYDVCPSHGPAMCIFIEIFLFMLSVFFYAVYMNRKKAVNRDKFILG</sequence>
<comment type="caution">
    <text evidence="2">The sequence shown here is derived from an EMBL/GenBank/DDBJ whole genome shotgun (WGS) entry which is preliminary data.</text>
</comment>
<reference evidence="2 3" key="1">
    <citation type="submission" date="2016-11" db="EMBL/GenBank/DDBJ databases">
        <title>The macronuclear genome of Stentor coeruleus: a giant cell with tiny introns.</title>
        <authorList>
            <person name="Slabodnick M."/>
            <person name="Ruby J.G."/>
            <person name="Reiff S.B."/>
            <person name="Swart E.C."/>
            <person name="Gosai S."/>
            <person name="Prabakaran S."/>
            <person name="Witkowska E."/>
            <person name="Larue G.E."/>
            <person name="Fisher S."/>
            <person name="Freeman R.M."/>
            <person name="Gunawardena J."/>
            <person name="Chu W."/>
            <person name="Stover N.A."/>
            <person name="Gregory B.D."/>
            <person name="Nowacki M."/>
            <person name="Derisi J."/>
            <person name="Roy S.W."/>
            <person name="Marshall W.F."/>
            <person name="Sood P."/>
        </authorList>
    </citation>
    <scope>NUCLEOTIDE SEQUENCE [LARGE SCALE GENOMIC DNA]</scope>
    <source>
        <strain evidence="2">WM001</strain>
    </source>
</reference>
<keyword evidence="1" id="KW-0812">Transmembrane</keyword>
<evidence type="ECO:0008006" key="4">
    <source>
        <dbReference type="Google" id="ProtNLM"/>
    </source>
</evidence>
<feature type="transmembrane region" description="Helical" evidence="1">
    <location>
        <begin position="202"/>
        <end position="224"/>
    </location>
</feature>
<accession>A0A1R2C029</accession>
<feature type="transmembrane region" description="Helical" evidence="1">
    <location>
        <begin position="155"/>
        <end position="176"/>
    </location>
</feature>
<proteinExistence type="predicted"/>
<dbReference type="Proteomes" id="UP000187209">
    <property type="component" value="Unassembled WGS sequence"/>
</dbReference>
<dbReference type="EMBL" id="MPUH01000342">
    <property type="protein sequence ID" value="OMJ82383.1"/>
    <property type="molecule type" value="Genomic_DNA"/>
</dbReference>
<evidence type="ECO:0000256" key="1">
    <source>
        <dbReference type="SAM" id="Phobius"/>
    </source>
</evidence>
<keyword evidence="3" id="KW-1185">Reference proteome</keyword>
<organism evidence="2 3">
    <name type="scientific">Stentor coeruleus</name>
    <dbReference type="NCBI Taxonomy" id="5963"/>
    <lineage>
        <taxon>Eukaryota</taxon>
        <taxon>Sar</taxon>
        <taxon>Alveolata</taxon>
        <taxon>Ciliophora</taxon>
        <taxon>Postciliodesmatophora</taxon>
        <taxon>Heterotrichea</taxon>
        <taxon>Heterotrichida</taxon>
        <taxon>Stentoridae</taxon>
        <taxon>Stentor</taxon>
    </lineage>
</organism>
<gene>
    <name evidence="2" type="ORF">SteCoe_16920</name>
</gene>